<accession>A0A1F8FKE8</accession>
<name>A0A1F8FKE8_9BACT</name>
<protein>
    <recommendedName>
        <fullName evidence="7">VTT domain-containing protein</fullName>
    </recommendedName>
</protein>
<feature type="transmembrane region" description="Helical" evidence="6">
    <location>
        <begin position="20"/>
        <end position="42"/>
    </location>
</feature>
<evidence type="ECO:0000313" key="9">
    <source>
        <dbReference type="Proteomes" id="UP000178197"/>
    </source>
</evidence>
<keyword evidence="5 6" id="KW-0472">Membrane</keyword>
<evidence type="ECO:0000259" key="7">
    <source>
        <dbReference type="Pfam" id="PF09335"/>
    </source>
</evidence>
<dbReference type="InterPro" id="IPR051311">
    <property type="entry name" value="DedA_domain"/>
</dbReference>
<evidence type="ECO:0000256" key="4">
    <source>
        <dbReference type="ARBA" id="ARBA00022989"/>
    </source>
</evidence>
<evidence type="ECO:0000256" key="5">
    <source>
        <dbReference type="ARBA" id="ARBA00023136"/>
    </source>
</evidence>
<sequence length="226" mass="25962">MENLLLFIQNHAPYLLNHKYLFLFLGGMIEGMNSLVLGGFIASTGQVKLQFLLPLLVVAHTINGYGWYLVGYLGGAKALDKWGHKNKISHQVINKIQDYFKRYSGRTIMFAKFTFSLEIATMILCGSLNYNLKKFSKYNFYGSAGWVAMTVFIGYFFGQSFKLIFTVLKSFTLLVLFLAAAIIIVYILKILLKKYFIGYLTIQEKIKEWTEKIRDCFDDLMKNGVK</sequence>
<dbReference type="Proteomes" id="UP000178197">
    <property type="component" value="Unassembled WGS sequence"/>
</dbReference>
<comment type="subcellular location">
    <subcellularLocation>
        <location evidence="1">Cell membrane</location>
        <topology evidence="1">Multi-pass membrane protein</topology>
    </subcellularLocation>
</comment>
<evidence type="ECO:0000256" key="1">
    <source>
        <dbReference type="ARBA" id="ARBA00004651"/>
    </source>
</evidence>
<comment type="caution">
    <text evidence="8">The sequence shown here is derived from an EMBL/GenBank/DDBJ whole genome shotgun (WGS) entry which is preliminary data.</text>
</comment>
<dbReference type="PANTHER" id="PTHR42709">
    <property type="entry name" value="ALKALINE PHOSPHATASE LIKE PROTEIN"/>
    <property type="match status" value="1"/>
</dbReference>
<reference evidence="8 9" key="1">
    <citation type="journal article" date="2016" name="Nat. Commun.">
        <title>Thousands of microbial genomes shed light on interconnected biogeochemical processes in an aquifer system.</title>
        <authorList>
            <person name="Anantharaman K."/>
            <person name="Brown C.T."/>
            <person name="Hug L.A."/>
            <person name="Sharon I."/>
            <person name="Castelle C.J."/>
            <person name="Probst A.J."/>
            <person name="Thomas B.C."/>
            <person name="Singh A."/>
            <person name="Wilkins M.J."/>
            <person name="Karaoz U."/>
            <person name="Brodie E.L."/>
            <person name="Williams K.H."/>
            <person name="Hubbard S.S."/>
            <person name="Banfield J.F."/>
        </authorList>
    </citation>
    <scope>NUCLEOTIDE SEQUENCE [LARGE SCALE GENOMIC DNA]</scope>
</reference>
<keyword evidence="2" id="KW-1003">Cell membrane</keyword>
<evidence type="ECO:0000256" key="3">
    <source>
        <dbReference type="ARBA" id="ARBA00022692"/>
    </source>
</evidence>
<dbReference type="GO" id="GO:0005886">
    <property type="term" value="C:plasma membrane"/>
    <property type="evidence" value="ECO:0007669"/>
    <property type="project" value="UniProtKB-SubCell"/>
</dbReference>
<evidence type="ECO:0000313" key="8">
    <source>
        <dbReference type="EMBL" id="OGN13555.1"/>
    </source>
</evidence>
<feature type="transmembrane region" description="Helical" evidence="6">
    <location>
        <begin position="138"/>
        <end position="157"/>
    </location>
</feature>
<feature type="transmembrane region" description="Helical" evidence="6">
    <location>
        <begin position="108"/>
        <end position="126"/>
    </location>
</feature>
<dbReference type="AlphaFoldDB" id="A0A1F8FKE8"/>
<organism evidence="8 9">
    <name type="scientific">Candidatus Yanofskybacteria bacterium RIFCSPHIGHO2_02_FULL_43_15c</name>
    <dbReference type="NCBI Taxonomy" id="1802679"/>
    <lineage>
        <taxon>Bacteria</taxon>
        <taxon>Candidatus Yanofskyibacteriota</taxon>
    </lineage>
</organism>
<dbReference type="PANTHER" id="PTHR42709:SF6">
    <property type="entry name" value="UNDECAPRENYL PHOSPHATE TRANSPORTER A"/>
    <property type="match status" value="1"/>
</dbReference>
<dbReference type="EMBL" id="MGJT01000005">
    <property type="protein sequence ID" value="OGN13555.1"/>
    <property type="molecule type" value="Genomic_DNA"/>
</dbReference>
<dbReference type="InterPro" id="IPR032816">
    <property type="entry name" value="VTT_dom"/>
</dbReference>
<keyword evidence="3 6" id="KW-0812">Transmembrane</keyword>
<gene>
    <name evidence="8" type="ORF">A3C71_02600</name>
</gene>
<dbReference type="Pfam" id="PF09335">
    <property type="entry name" value="VTT_dom"/>
    <property type="match status" value="1"/>
</dbReference>
<evidence type="ECO:0000256" key="6">
    <source>
        <dbReference type="SAM" id="Phobius"/>
    </source>
</evidence>
<feature type="domain" description="VTT" evidence="7">
    <location>
        <begin position="35"/>
        <end position="155"/>
    </location>
</feature>
<evidence type="ECO:0000256" key="2">
    <source>
        <dbReference type="ARBA" id="ARBA00022475"/>
    </source>
</evidence>
<proteinExistence type="predicted"/>
<feature type="transmembrane region" description="Helical" evidence="6">
    <location>
        <begin position="49"/>
        <end position="70"/>
    </location>
</feature>
<feature type="transmembrane region" description="Helical" evidence="6">
    <location>
        <begin position="163"/>
        <end position="188"/>
    </location>
</feature>
<keyword evidence="4 6" id="KW-1133">Transmembrane helix</keyword>